<keyword evidence="6 8" id="KW-0368">Histidine biosynthesis</keyword>
<proteinExistence type="inferred from homology"/>
<dbReference type="SUPFAM" id="SSF89550">
    <property type="entry name" value="PHP domain-like"/>
    <property type="match status" value="1"/>
</dbReference>
<comment type="catalytic activity">
    <reaction evidence="7 8">
        <text>L-histidinol phosphate + H2O = L-histidinol + phosphate</text>
        <dbReference type="Rhea" id="RHEA:14465"/>
        <dbReference type="ChEBI" id="CHEBI:15377"/>
        <dbReference type="ChEBI" id="CHEBI:43474"/>
        <dbReference type="ChEBI" id="CHEBI:57699"/>
        <dbReference type="ChEBI" id="CHEBI:57980"/>
        <dbReference type="EC" id="3.1.3.15"/>
    </reaction>
</comment>
<evidence type="ECO:0000313" key="10">
    <source>
        <dbReference type="EMBL" id="WVX79841.1"/>
    </source>
</evidence>
<keyword evidence="4 8" id="KW-0028">Amino-acid biosynthesis</keyword>
<protein>
    <recommendedName>
        <fullName evidence="3 8">Histidinol-phosphatase</fullName>
        <shortName evidence="8">HolPase</shortName>
        <ecNumber evidence="3 8">3.1.3.15</ecNumber>
    </recommendedName>
</protein>
<evidence type="ECO:0000256" key="7">
    <source>
        <dbReference type="ARBA" id="ARBA00049158"/>
    </source>
</evidence>
<dbReference type="InterPro" id="IPR016195">
    <property type="entry name" value="Pol/histidinol_Pase-like"/>
</dbReference>
<dbReference type="EMBL" id="CP137640">
    <property type="protein sequence ID" value="WVX79841.1"/>
    <property type="molecule type" value="Genomic_DNA"/>
</dbReference>
<dbReference type="PANTHER" id="PTHR21039">
    <property type="entry name" value="HISTIDINOL PHOSPHATASE-RELATED"/>
    <property type="match status" value="1"/>
</dbReference>
<gene>
    <name evidence="10" type="ORF">R4Z09_21510</name>
</gene>
<accession>A0ABZ2C882</accession>
<evidence type="ECO:0000256" key="4">
    <source>
        <dbReference type="ARBA" id="ARBA00022605"/>
    </source>
</evidence>
<comment type="pathway">
    <text evidence="1 8">Amino-acid biosynthesis; L-histidine biosynthesis; L-histidine from 5-phospho-alpha-D-ribose 1-diphosphate: step 8/9.</text>
</comment>
<feature type="domain" description="PHP" evidence="9">
    <location>
        <begin position="9"/>
        <end position="203"/>
    </location>
</feature>
<dbReference type="CDD" id="cd12110">
    <property type="entry name" value="PHP_HisPPase_Hisj_like"/>
    <property type="match status" value="1"/>
</dbReference>
<sequence length="273" mass="31220">MINSNVTFDFHTHHERCGHARGSIRDYIKAALDCGLSMIGIADHSPYFGSEEDHPYPHITMAKSEFPHYIAEVLQLKKEYEGKIDVLLGIEADFFPENVDIYRRCFEPYPFDYIIGSVHHVDGESIFHKTRWEGLSEAQKVKTKESYYELIEGSARSGMYDILGHIDAMKGFYPAFSSIQTAAVEKTLNVIAEQDVVIEVNTSGKTKDAGGWYPSVEILEMAHHYGVKVTFGSDAHDPERVGDDFELVQKKLREIGYKEWCYFKKKKRYSVSL</sequence>
<dbReference type="Pfam" id="PF02811">
    <property type="entry name" value="PHP"/>
    <property type="match status" value="1"/>
</dbReference>
<dbReference type="NCBIfam" id="TIGR01856">
    <property type="entry name" value="hisJ_fam"/>
    <property type="match status" value="1"/>
</dbReference>
<keyword evidence="11" id="KW-1185">Reference proteome</keyword>
<dbReference type="EC" id="3.1.3.15" evidence="3 8"/>
<dbReference type="Proteomes" id="UP001357223">
    <property type="component" value="Chromosome"/>
</dbReference>
<comment type="similarity">
    <text evidence="2 8">Belongs to the PHP hydrolase family. HisK subfamily.</text>
</comment>
<name>A0ABZ2C882_9BACI</name>
<dbReference type="PANTHER" id="PTHR21039:SF0">
    <property type="entry name" value="HISTIDINOL-PHOSPHATASE"/>
    <property type="match status" value="1"/>
</dbReference>
<reference evidence="10 11" key="1">
    <citation type="submission" date="2023-10" db="EMBL/GenBank/DDBJ databases">
        <title>Niallia locisalis sp.nov. isolated from a salt pond sample.</title>
        <authorList>
            <person name="Li X.-J."/>
            <person name="Dong L."/>
        </authorList>
    </citation>
    <scope>NUCLEOTIDE SEQUENCE [LARGE SCALE GENOMIC DNA]</scope>
    <source>
        <strain evidence="10 11">DSM 29761</strain>
    </source>
</reference>
<dbReference type="Gene3D" id="3.20.20.140">
    <property type="entry name" value="Metal-dependent hydrolases"/>
    <property type="match status" value="1"/>
</dbReference>
<dbReference type="InterPro" id="IPR004013">
    <property type="entry name" value="PHP_dom"/>
</dbReference>
<dbReference type="InterPro" id="IPR010140">
    <property type="entry name" value="Histidinol_P_phosphatase_HisJ"/>
</dbReference>
<organism evidence="10 11">
    <name type="scientific">Niallia oryzisoli</name>
    <dbReference type="NCBI Taxonomy" id="1737571"/>
    <lineage>
        <taxon>Bacteria</taxon>
        <taxon>Bacillati</taxon>
        <taxon>Bacillota</taxon>
        <taxon>Bacilli</taxon>
        <taxon>Bacillales</taxon>
        <taxon>Bacillaceae</taxon>
        <taxon>Niallia</taxon>
    </lineage>
</organism>
<evidence type="ECO:0000313" key="11">
    <source>
        <dbReference type="Proteomes" id="UP001357223"/>
    </source>
</evidence>
<evidence type="ECO:0000256" key="1">
    <source>
        <dbReference type="ARBA" id="ARBA00004970"/>
    </source>
</evidence>
<evidence type="ECO:0000256" key="5">
    <source>
        <dbReference type="ARBA" id="ARBA00022801"/>
    </source>
</evidence>
<dbReference type="NCBIfam" id="NF005596">
    <property type="entry name" value="PRK07328.1"/>
    <property type="match status" value="1"/>
</dbReference>
<evidence type="ECO:0000256" key="2">
    <source>
        <dbReference type="ARBA" id="ARBA00009152"/>
    </source>
</evidence>
<dbReference type="RefSeq" id="WP_338448772.1">
    <property type="nucleotide sequence ID" value="NZ_CP137640.1"/>
</dbReference>
<evidence type="ECO:0000259" key="9">
    <source>
        <dbReference type="Pfam" id="PF02811"/>
    </source>
</evidence>
<keyword evidence="5 8" id="KW-0378">Hydrolase</keyword>
<evidence type="ECO:0000256" key="6">
    <source>
        <dbReference type="ARBA" id="ARBA00023102"/>
    </source>
</evidence>
<evidence type="ECO:0000256" key="8">
    <source>
        <dbReference type="RuleBase" id="RU366003"/>
    </source>
</evidence>
<evidence type="ECO:0000256" key="3">
    <source>
        <dbReference type="ARBA" id="ARBA00013085"/>
    </source>
</evidence>